<dbReference type="InterPro" id="IPR027417">
    <property type="entry name" value="P-loop_NTPase"/>
</dbReference>
<accession>A0A840MN63</accession>
<sequence length="379" mass="42179">MVKLEPTFRHGLVIGKFYPPHAGHYYLIRTAASYCQQVTVGVLPGSGESIALADRLAWMREDLADCPHVIVVGRHDDTPVDYHDPAIWDAHEAHFRWVVAEANRQRLAPLQPVDAVFASEPYVVELARRFQAVPVCLDLPRVSYPVSGTAVRASPISTWSRLTAPVKAALCKRIVVLGAESTGTTTLACDLTQALQARGGVWAATQWVPEFGREHTWNKLAMAQGLALFNHRPRPGVADLDWHSDEFTFIAATQTQREDWAGRQGSPVLICDTDALATTIWHERYMGSASAACCDVAARMPPRALYLLTDHEHVPFEDDGLRDGEEIRAWMTERFCEVLQAQSVPWLKITGSREWRLQQALQAIDQVLAAGWEFAQPLG</sequence>
<dbReference type="Pfam" id="PF13521">
    <property type="entry name" value="AAA_28"/>
    <property type="match status" value="1"/>
</dbReference>
<evidence type="ECO:0000313" key="3">
    <source>
        <dbReference type="Proteomes" id="UP000575898"/>
    </source>
</evidence>
<dbReference type="InterPro" id="IPR004821">
    <property type="entry name" value="Cyt_trans-like"/>
</dbReference>
<evidence type="ECO:0000313" key="2">
    <source>
        <dbReference type="EMBL" id="MBB5017623.1"/>
    </source>
</evidence>
<gene>
    <name evidence="2" type="ORF">HNQ59_000892</name>
</gene>
<protein>
    <submittedName>
        <fullName evidence="2">NadR type nicotinamide-nucleotide adenylyltransferase</fullName>
    </submittedName>
</protein>
<dbReference type="InterPro" id="IPR014729">
    <property type="entry name" value="Rossmann-like_a/b/a_fold"/>
</dbReference>
<dbReference type="PANTHER" id="PTHR37512:SF1">
    <property type="entry name" value="NADR_TTD14 AAA DOMAIN-CONTAINING PROTEIN"/>
    <property type="match status" value="1"/>
</dbReference>
<organism evidence="2 3">
    <name type="scientific">Chitinivorax tropicus</name>
    <dbReference type="NCBI Taxonomy" id="714531"/>
    <lineage>
        <taxon>Bacteria</taxon>
        <taxon>Pseudomonadati</taxon>
        <taxon>Pseudomonadota</taxon>
        <taxon>Betaproteobacteria</taxon>
        <taxon>Chitinivorax</taxon>
    </lineage>
</organism>
<evidence type="ECO:0000259" key="1">
    <source>
        <dbReference type="Pfam" id="PF13521"/>
    </source>
</evidence>
<dbReference type="Gene3D" id="3.40.50.300">
    <property type="entry name" value="P-loop containing nucleotide triphosphate hydrolases"/>
    <property type="match status" value="1"/>
</dbReference>
<dbReference type="SUPFAM" id="SSF52374">
    <property type="entry name" value="Nucleotidylyl transferase"/>
    <property type="match status" value="1"/>
</dbReference>
<keyword evidence="3" id="KW-1185">Reference proteome</keyword>
<dbReference type="AlphaFoldDB" id="A0A840MN63"/>
<dbReference type="PANTHER" id="PTHR37512">
    <property type="entry name" value="TRIFUNCTIONAL NAD BIOSYNTHESIS/REGULATOR PROTEIN NADR"/>
    <property type="match status" value="1"/>
</dbReference>
<proteinExistence type="predicted"/>
<name>A0A840MN63_9PROT</name>
<dbReference type="RefSeq" id="WP_184035718.1">
    <property type="nucleotide sequence ID" value="NZ_JACHHY010000004.1"/>
</dbReference>
<dbReference type="Proteomes" id="UP000575898">
    <property type="component" value="Unassembled WGS sequence"/>
</dbReference>
<dbReference type="NCBIfam" id="TIGR00125">
    <property type="entry name" value="cyt_tran_rel"/>
    <property type="match status" value="1"/>
</dbReference>
<dbReference type="GO" id="GO:0016779">
    <property type="term" value="F:nucleotidyltransferase activity"/>
    <property type="evidence" value="ECO:0007669"/>
    <property type="project" value="UniProtKB-KW"/>
</dbReference>
<keyword evidence="2" id="KW-0808">Transferase</keyword>
<feature type="domain" description="NadR/Ttd14 AAA" evidence="1">
    <location>
        <begin position="173"/>
        <end position="356"/>
    </location>
</feature>
<dbReference type="Gene3D" id="3.40.50.620">
    <property type="entry name" value="HUPs"/>
    <property type="match status" value="1"/>
</dbReference>
<dbReference type="InterPro" id="IPR038727">
    <property type="entry name" value="NadR/Ttd14_AAA_dom"/>
</dbReference>
<dbReference type="EMBL" id="JACHHY010000004">
    <property type="protein sequence ID" value="MBB5017623.1"/>
    <property type="molecule type" value="Genomic_DNA"/>
</dbReference>
<dbReference type="InterPro" id="IPR052735">
    <property type="entry name" value="NAD_biosynth-regulator"/>
</dbReference>
<comment type="caution">
    <text evidence="2">The sequence shown here is derived from an EMBL/GenBank/DDBJ whole genome shotgun (WGS) entry which is preliminary data.</text>
</comment>
<reference evidence="2 3" key="1">
    <citation type="submission" date="2020-08" db="EMBL/GenBank/DDBJ databases">
        <title>Genomic Encyclopedia of Type Strains, Phase IV (KMG-IV): sequencing the most valuable type-strain genomes for metagenomic binning, comparative biology and taxonomic classification.</title>
        <authorList>
            <person name="Goeker M."/>
        </authorList>
    </citation>
    <scope>NUCLEOTIDE SEQUENCE [LARGE SCALE GENOMIC DNA]</scope>
    <source>
        <strain evidence="2 3">DSM 27165</strain>
    </source>
</reference>
<keyword evidence="2" id="KW-0548">Nucleotidyltransferase</keyword>